<evidence type="ECO:0000313" key="2">
    <source>
        <dbReference type="EMBL" id="PMJ70298.1"/>
    </source>
</evidence>
<accession>A0A2N7FLW8</accession>
<gene>
    <name evidence="2" type="ORF">BCU17_11190</name>
</gene>
<comment type="caution">
    <text evidence="2">The sequence shown here is derived from an EMBL/GenBank/DDBJ whole genome shotgun (WGS) entry which is preliminary data.</text>
</comment>
<name>A0A2N7FLW8_VIBSP</name>
<dbReference type="AlphaFoldDB" id="A0A2N7FLW8"/>
<dbReference type="Gene3D" id="3.10.450.50">
    <property type="match status" value="1"/>
</dbReference>
<evidence type="ECO:0000313" key="3">
    <source>
        <dbReference type="Proteomes" id="UP000235330"/>
    </source>
</evidence>
<organism evidence="2 3">
    <name type="scientific">Vibrio splendidus</name>
    <dbReference type="NCBI Taxonomy" id="29497"/>
    <lineage>
        <taxon>Bacteria</taxon>
        <taxon>Pseudomonadati</taxon>
        <taxon>Pseudomonadota</taxon>
        <taxon>Gammaproteobacteria</taxon>
        <taxon>Vibrionales</taxon>
        <taxon>Vibrionaceae</taxon>
        <taxon>Vibrio</taxon>
    </lineage>
</organism>
<evidence type="ECO:0000259" key="1">
    <source>
        <dbReference type="Pfam" id="PF14534"/>
    </source>
</evidence>
<dbReference type="SUPFAM" id="SSF54427">
    <property type="entry name" value="NTF2-like"/>
    <property type="match status" value="1"/>
</dbReference>
<protein>
    <submittedName>
        <fullName evidence="2">DUF4440 domain-containing protein</fullName>
    </submittedName>
</protein>
<dbReference type="EMBL" id="MCWU01000006">
    <property type="protein sequence ID" value="PMJ70298.1"/>
    <property type="molecule type" value="Genomic_DNA"/>
</dbReference>
<feature type="domain" description="DUF4440" evidence="1">
    <location>
        <begin position="30"/>
        <end position="128"/>
    </location>
</feature>
<dbReference type="RefSeq" id="WP_102515347.1">
    <property type="nucleotide sequence ID" value="NZ_CAWNSM010000006.1"/>
</dbReference>
<reference evidence="3" key="1">
    <citation type="submission" date="2016-07" db="EMBL/GenBank/DDBJ databases">
        <title>Nontailed viruses are major unrecognized killers of bacteria in the ocean.</title>
        <authorList>
            <person name="Kauffman K."/>
            <person name="Hussain F."/>
            <person name="Yang J."/>
            <person name="Arevalo P."/>
            <person name="Brown J."/>
            <person name="Cutler M."/>
            <person name="Kelly L."/>
            <person name="Polz M.F."/>
        </authorList>
    </citation>
    <scope>NUCLEOTIDE SEQUENCE [LARGE SCALE GENOMIC DNA]</scope>
    <source>
        <strain evidence="3">10N.261.55.E11</strain>
    </source>
</reference>
<dbReference type="Proteomes" id="UP000235330">
    <property type="component" value="Unassembled WGS sequence"/>
</dbReference>
<proteinExistence type="predicted"/>
<dbReference type="InterPro" id="IPR032710">
    <property type="entry name" value="NTF2-like_dom_sf"/>
</dbReference>
<sequence>MKILLFVVLNLITFYSYASTDYKKPQSPTELHQLFAEYFSKQDIEGLGTLFHEDAIFVLDNQSNLARGPKAIKPILKSYLQGDVEMLTHDVSIHINGDTALIRSDWEIVGGPKGTALEVMRYVDGGWLYVIDNPNGF</sequence>
<dbReference type="InterPro" id="IPR027843">
    <property type="entry name" value="DUF4440"/>
</dbReference>
<dbReference type="Pfam" id="PF14534">
    <property type="entry name" value="DUF4440"/>
    <property type="match status" value="1"/>
</dbReference>